<dbReference type="Gene3D" id="3.30.530.20">
    <property type="match status" value="1"/>
</dbReference>
<dbReference type="EMBL" id="JBDLNU010000001">
    <property type="protein sequence ID" value="MFM1726761.1"/>
    <property type="molecule type" value="Genomic_DNA"/>
</dbReference>
<sequence>MAKTIKTNESIVINSPVGEVFAYFTDPENVSDWGSSIDEYKMVSGSPEEVGSLASVTTKVAGLRLHATEEVTAYEKNKRVGYESKESRIGYEREIDFDTDGDGATRVTFRLDAEGGTGLFKFGDTIVQKLYSRDVRANLENAKTILESQNG</sequence>
<keyword evidence="2" id="KW-1185">Reference proteome</keyword>
<reference evidence="1 2" key="1">
    <citation type="submission" date="2023-11" db="EMBL/GenBank/DDBJ databases">
        <authorList>
            <person name="Val-Calvo J."/>
            <person name="Scortti M."/>
            <person name="Vazquez-Boland J."/>
        </authorList>
    </citation>
    <scope>NUCLEOTIDE SEQUENCE [LARGE SCALE GENOMIC DNA]</scope>
    <source>
        <strain evidence="1 2">DSM 46662</strain>
    </source>
</reference>
<dbReference type="RefSeq" id="WP_348609759.1">
    <property type="nucleotide sequence ID" value="NZ_CP157276.1"/>
</dbReference>
<evidence type="ECO:0000313" key="1">
    <source>
        <dbReference type="EMBL" id="MFM1726761.1"/>
    </source>
</evidence>
<gene>
    <name evidence="1" type="ORF">ABEU19_000199</name>
</gene>
<dbReference type="Pfam" id="PF10604">
    <property type="entry name" value="Polyketide_cyc2"/>
    <property type="match status" value="1"/>
</dbReference>
<dbReference type="InterPro" id="IPR023393">
    <property type="entry name" value="START-like_dom_sf"/>
</dbReference>
<proteinExistence type="predicted"/>
<organism evidence="1 2">
    <name type="scientific">Prescottella soli</name>
    <dbReference type="NCBI Taxonomy" id="1543852"/>
    <lineage>
        <taxon>Bacteria</taxon>
        <taxon>Bacillati</taxon>
        <taxon>Actinomycetota</taxon>
        <taxon>Actinomycetes</taxon>
        <taxon>Mycobacteriales</taxon>
        <taxon>Nocardiaceae</taxon>
        <taxon>Prescottella</taxon>
    </lineage>
</organism>
<dbReference type="Proteomes" id="UP001629744">
    <property type="component" value="Unassembled WGS sequence"/>
</dbReference>
<dbReference type="InterPro" id="IPR019587">
    <property type="entry name" value="Polyketide_cyclase/dehydratase"/>
</dbReference>
<name>A0ABW9FQ37_9NOCA</name>
<comment type="caution">
    <text evidence="1">The sequence shown here is derived from an EMBL/GenBank/DDBJ whole genome shotgun (WGS) entry which is preliminary data.</text>
</comment>
<protein>
    <submittedName>
        <fullName evidence="1">SRPBCC family protein</fullName>
    </submittedName>
</protein>
<evidence type="ECO:0000313" key="2">
    <source>
        <dbReference type="Proteomes" id="UP001629744"/>
    </source>
</evidence>
<dbReference type="SUPFAM" id="SSF55961">
    <property type="entry name" value="Bet v1-like"/>
    <property type="match status" value="1"/>
</dbReference>
<accession>A0ABW9FQ37</accession>